<keyword evidence="4" id="KW-0508">mRNA splicing</keyword>
<evidence type="ECO:0000256" key="6">
    <source>
        <dbReference type="PROSITE-ProRule" id="PRU00176"/>
    </source>
</evidence>
<keyword evidence="5" id="KW-0539">Nucleus</keyword>
<organism evidence="9 10">
    <name type="scientific">Coniella lustricola</name>
    <dbReference type="NCBI Taxonomy" id="2025994"/>
    <lineage>
        <taxon>Eukaryota</taxon>
        <taxon>Fungi</taxon>
        <taxon>Dikarya</taxon>
        <taxon>Ascomycota</taxon>
        <taxon>Pezizomycotina</taxon>
        <taxon>Sordariomycetes</taxon>
        <taxon>Sordariomycetidae</taxon>
        <taxon>Diaporthales</taxon>
        <taxon>Schizoparmaceae</taxon>
        <taxon>Coniella</taxon>
    </lineage>
</organism>
<dbReference type="InterPro" id="IPR034201">
    <property type="entry name" value="RNPS1_RRM"/>
</dbReference>
<dbReference type="InterPro" id="IPR012677">
    <property type="entry name" value="Nucleotide-bd_a/b_plait_sf"/>
</dbReference>
<keyword evidence="10" id="KW-1185">Reference proteome</keyword>
<dbReference type="InterPro" id="IPR035979">
    <property type="entry name" value="RBD_domain_sf"/>
</dbReference>
<keyword evidence="2" id="KW-0507">mRNA processing</keyword>
<name>A0A2T3A9I3_9PEZI</name>
<proteinExistence type="predicted"/>
<dbReference type="OrthoDB" id="252020at2759"/>
<feature type="domain" description="RRM" evidence="8">
    <location>
        <begin position="2"/>
        <end position="80"/>
    </location>
</feature>
<dbReference type="GO" id="GO:0005737">
    <property type="term" value="C:cytoplasm"/>
    <property type="evidence" value="ECO:0007669"/>
    <property type="project" value="TreeGrafter"/>
</dbReference>
<gene>
    <name evidence="9" type="ORF">BD289DRAFT_367340</name>
</gene>
<evidence type="ECO:0000256" key="5">
    <source>
        <dbReference type="ARBA" id="ARBA00023242"/>
    </source>
</evidence>
<dbReference type="PROSITE" id="PS50102">
    <property type="entry name" value="RRM"/>
    <property type="match status" value="1"/>
</dbReference>
<dbReference type="Pfam" id="PF00076">
    <property type="entry name" value="RRM_1"/>
    <property type="match status" value="1"/>
</dbReference>
<evidence type="ECO:0000256" key="3">
    <source>
        <dbReference type="ARBA" id="ARBA00022884"/>
    </source>
</evidence>
<evidence type="ECO:0000256" key="7">
    <source>
        <dbReference type="SAM" id="MobiDB-lite"/>
    </source>
</evidence>
<dbReference type="InterPro" id="IPR000504">
    <property type="entry name" value="RRM_dom"/>
</dbReference>
<dbReference type="GO" id="GO:0005654">
    <property type="term" value="C:nucleoplasm"/>
    <property type="evidence" value="ECO:0007669"/>
    <property type="project" value="TreeGrafter"/>
</dbReference>
<keyword evidence="3 6" id="KW-0694">RNA-binding</keyword>
<accession>A0A2T3A9I3</accession>
<evidence type="ECO:0000256" key="2">
    <source>
        <dbReference type="ARBA" id="ARBA00022664"/>
    </source>
</evidence>
<feature type="compositionally biased region" description="Low complexity" evidence="7">
    <location>
        <begin position="154"/>
        <end position="174"/>
    </location>
</feature>
<dbReference type="InParanoid" id="A0A2T3A9I3"/>
<dbReference type="PANTHER" id="PTHR15481">
    <property type="entry name" value="RIBONUCLEIC ACID BINDING PROTEIN S1"/>
    <property type="match status" value="1"/>
</dbReference>
<feature type="compositionally biased region" description="Gly residues" evidence="7">
    <location>
        <begin position="106"/>
        <end position="133"/>
    </location>
</feature>
<dbReference type="EMBL" id="KZ678431">
    <property type="protein sequence ID" value="PSR87236.1"/>
    <property type="molecule type" value="Genomic_DNA"/>
</dbReference>
<dbReference type="Proteomes" id="UP000241462">
    <property type="component" value="Unassembled WGS sequence"/>
</dbReference>
<dbReference type="PANTHER" id="PTHR15481:SF0">
    <property type="entry name" value="LD23870P-RELATED"/>
    <property type="match status" value="1"/>
</dbReference>
<dbReference type="AlphaFoldDB" id="A0A2T3A9I3"/>
<evidence type="ECO:0000313" key="9">
    <source>
        <dbReference type="EMBL" id="PSR87236.1"/>
    </source>
</evidence>
<comment type="subcellular location">
    <subcellularLocation>
        <location evidence="1">Nucleus</location>
    </subcellularLocation>
</comment>
<dbReference type="GO" id="GO:0061574">
    <property type="term" value="C:ASAP complex"/>
    <property type="evidence" value="ECO:0007669"/>
    <property type="project" value="TreeGrafter"/>
</dbReference>
<sequence>MRQIVVERLTKNVTEEHLREIFGQYGEIDDMDVPLSRQYGTNRGAAYILYVNEADAESAIAHMHEAQLDGATISVSIVLPRRKFSAPPPTATRGANFDPRLPPPGRGGRGPRGPSGFEGGPRGRGPRGGGRYGRGAPPPSDTWRPRSNSRSRSRSPAPSARGGRYRTRSPSYSRSRSRSPPPSRRGRGKRYGDDHERRRSASRDSYASHGGGRRGGRSRSRDRKIYR</sequence>
<reference evidence="9 10" key="1">
    <citation type="journal article" date="2018" name="Mycol. Prog.">
        <title>Coniella lustricola, a new species from submerged detritus.</title>
        <authorList>
            <person name="Raudabaugh D.B."/>
            <person name="Iturriaga T."/>
            <person name="Carver A."/>
            <person name="Mondo S."/>
            <person name="Pangilinan J."/>
            <person name="Lipzen A."/>
            <person name="He G."/>
            <person name="Amirebrahimi M."/>
            <person name="Grigoriev I.V."/>
            <person name="Miller A.N."/>
        </authorList>
    </citation>
    <scope>NUCLEOTIDE SEQUENCE [LARGE SCALE GENOMIC DNA]</scope>
    <source>
        <strain evidence="9 10">B22-T-1</strain>
    </source>
</reference>
<dbReference type="GO" id="GO:0000398">
    <property type="term" value="P:mRNA splicing, via spliceosome"/>
    <property type="evidence" value="ECO:0007669"/>
    <property type="project" value="TreeGrafter"/>
</dbReference>
<dbReference type="Gene3D" id="3.30.70.330">
    <property type="match status" value="1"/>
</dbReference>
<dbReference type="STRING" id="2025994.A0A2T3A9I3"/>
<dbReference type="SUPFAM" id="SSF54928">
    <property type="entry name" value="RNA-binding domain, RBD"/>
    <property type="match status" value="1"/>
</dbReference>
<evidence type="ECO:0000256" key="1">
    <source>
        <dbReference type="ARBA" id="ARBA00004123"/>
    </source>
</evidence>
<evidence type="ECO:0000256" key="4">
    <source>
        <dbReference type="ARBA" id="ARBA00023187"/>
    </source>
</evidence>
<feature type="region of interest" description="Disordered" evidence="7">
    <location>
        <begin position="83"/>
        <end position="227"/>
    </location>
</feature>
<evidence type="ECO:0000259" key="8">
    <source>
        <dbReference type="PROSITE" id="PS50102"/>
    </source>
</evidence>
<feature type="compositionally biased region" description="Basic residues" evidence="7">
    <location>
        <begin position="211"/>
        <end position="227"/>
    </location>
</feature>
<evidence type="ECO:0000313" key="10">
    <source>
        <dbReference type="Proteomes" id="UP000241462"/>
    </source>
</evidence>
<feature type="compositionally biased region" description="Basic and acidic residues" evidence="7">
    <location>
        <begin position="190"/>
        <end position="202"/>
    </location>
</feature>
<dbReference type="CDD" id="cd12365">
    <property type="entry name" value="RRM_RNPS1"/>
    <property type="match status" value="1"/>
</dbReference>
<dbReference type="GO" id="GO:0003723">
    <property type="term" value="F:RNA binding"/>
    <property type="evidence" value="ECO:0007669"/>
    <property type="project" value="UniProtKB-UniRule"/>
</dbReference>
<dbReference type="SMART" id="SM00360">
    <property type="entry name" value="RRM"/>
    <property type="match status" value="1"/>
</dbReference>
<protein>
    <recommendedName>
        <fullName evidence="8">RRM domain-containing protein</fullName>
    </recommendedName>
</protein>